<organism evidence="2 3">
    <name type="scientific">Mesorhizobium montanum</name>
    <dbReference type="NCBI Taxonomy" id="3072323"/>
    <lineage>
        <taxon>Bacteria</taxon>
        <taxon>Pseudomonadati</taxon>
        <taxon>Pseudomonadota</taxon>
        <taxon>Alphaproteobacteria</taxon>
        <taxon>Hyphomicrobiales</taxon>
        <taxon>Phyllobacteriaceae</taxon>
        <taxon>Mesorhizobium</taxon>
    </lineage>
</organism>
<feature type="domain" description="Recombinase zinc beta ribbon" evidence="1">
    <location>
        <begin position="42"/>
        <end position="98"/>
    </location>
</feature>
<proteinExistence type="predicted"/>
<dbReference type="Proteomes" id="UP001276840">
    <property type="component" value="Unassembled WGS sequence"/>
</dbReference>
<dbReference type="PANTHER" id="PTHR30461:SF23">
    <property type="entry name" value="DNA RECOMBINASE-RELATED"/>
    <property type="match status" value="1"/>
</dbReference>
<dbReference type="EMBL" id="JAVIJF010000045">
    <property type="protein sequence ID" value="MDX8529257.1"/>
    <property type="molecule type" value="Genomic_DNA"/>
</dbReference>
<reference evidence="2 3" key="1">
    <citation type="submission" date="2023-08" db="EMBL/GenBank/DDBJ databases">
        <title>Implementing the SeqCode for naming new Mesorhizobium species isolated from Vachellia karroo root nodules.</title>
        <authorList>
            <person name="Van Lill M."/>
        </authorList>
    </citation>
    <scope>NUCLEOTIDE SEQUENCE [LARGE SCALE GENOMIC DNA]</scope>
    <source>
        <strain evidence="2 3">MSK 1335</strain>
    </source>
</reference>
<comment type="caution">
    <text evidence="2">The sequence shown here is derived from an EMBL/GenBank/DDBJ whole genome shotgun (WGS) entry which is preliminary data.</text>
</comment>
<keyword evidence="3" id="KW-1185">Reference proteome</keyword>
<dbReference type="InterPro" id="IPR025827">
    <property type="entry name" value="Zn_ribbon_recom_dom"/>
</dbReference>
<sequence length="220" mass="24564">MLVDHEGYLPWADFKRNQLLTTDNANGKGMMVREQVRKGEALLTGLLRCGHCGRRLLVGYNGAKGDVGRYKCDATRSNPDGDPCISFGALRVDEAVGAEIVRLLQPLGVEAAIQAIAQREHQSGEKQRQIELALEQARHEATRARRQYDTVDPENRLIVHELDRRWNGALATVRALEQELEALVRQRPAALSAEERHRLLQMGVDLEAARHHPAATAVTR</sequence>
<gene>
    <name evidence="2" type="ORF">RFM68_33005</name>
</gene>
<name>A0ABU4ZXV8_9HYPH</name>
<dbReference type="InterPro" id="IPR050639">
    <property type="entry name" value="SSR_resolvase"/>
</dbReference>
<dbReference type="RefSeq" id="WP_320237128.1">
    <property type="nucleotide sequence ID" value="NZ_JAVIJF010000045.1"/>
</dbReference>
<dbReference type="Pfam" id="PF13408">
    <property type="entry name" value="Zn_ribbon_recom"/>
    <property type="match status" value="1"/>
</dbReference>
<evidence type="ECO:0000313" key="3">
    <source>
        <dbReference type="Proteomes" id="UP001276840"/>
    </source>
</evidence>
<dbReference type="PANTHER" id="PTHR30461">
    <property type="entry name" value="DNA-INVERTASE FROM LAMBDOID PROPHAGE"/>
    <property type="match status" value="1"/>
</dbReference>
<accession>A0ABU4ZXV8</accession>
<protein>
    <submittedName>
        <fullName evidence="2">Zinc ribbon domain-containing protein</fullName>
    </submittedName>
</protein>
<evidence type="ECO:0000313" key="2">
    <source>
        <dbReference type="EMBL" id="MDX8529257.1"/>
    </source>
</evidence>
<evidence type="ECO:0000259" key="1">
    <source>
        <dbReference type="Pfam" id="PF13408"/>
    </source>
</evidence>